<gene>
    <name evidence="3" type="ORF">HJC23_004614</name>
</gene>
<dbReference type="PANTHER" id="PTHR46512:SF9">
    <property type="entry name" value="PEPTIDYLPROLYL ISOMERASE"/>
    <property type="match status" value="1"/>
</dbReference>
<dbReference type="AlphaFoldDB" id="A0ABD3QGB4"/>
<evidence type="ECO:0000313" key="3">
    <source>
        <dbReference type="EMBL" id="KAL3798826.1"/>
    </source>
</evidence>
<evidence type="ECO:0000313" key="4">
    <source>
        <dbReference type="Proteomes" id="UP001516023"/>
    </source>
</evidence>
<accession>A0ABD3QGB4</accession>
<dbReference type="InterPro" id="IPR050754">
    <property type="entry name" value="FKBP4/5/8-like"/>
</dbReference>
<evidence type="ECO:0000256" key="2">
    <source>
        <dbReference type="SAM" id="Phobius"/>
    </source>
</evidence>
<dbReference type="InterPro" id="IPR011990">
    <property type="entry name" value="TPR-like_helical_dom_sf"/>
</dbReference>
<protein>
    <recommendedName>
        <fullName evidence="5">Peptidylprolyl isomerase</fullName>
    </recommendedName>
</protein>
<proteinExistence type="predicted"/>
<keyword evidence="2" id="KW-0472">Membrane</keyword>
<feature type="compositionally biased region" description="Basic residues" evidence="1">
    <location>
        <begin position="346"/>
        <end position="355"/>
    </location>
</feature>
<keyword evidence="4" id="KW-1185">Reference proteome</keyword>
<sequence length="479" mass="53438">MPATDKSQPEDAAQAIVQTPYGRGLILRTRRADNIKEVQLLEWESVSSSFKRTNHPIMLYTSEDYPSVRPHVGDDVICSYGRGRIKEISLMPPVQTESPTNKTGHAQRVKYSIVLSSWRLRGRSTVTCHIISPPPRVVRKHTLSEMDAHEKVELAQSQKFKATEFFSKKKDYTLALNAYAGALDAVRNVQHDHSSTNEVRADLVVTMVTCSNNSATCCIKLKKWEEATRFAQNSLILLDALYAKKGLKIHSILNKEGTIDTKLFGEWRVKSYLVIARSAMERDDEEGAIAVLKKAKVVAMEYIDDINSKQQSSINKQELDSLKILTSQMKEVRRLMADCAEKKKATKIKEKKRAQKMFAQDKDAPSNKAASRISKAGVPDETAEGKTKGNDAPCTDAPDEKSSAPVLKGVLNDKKCDRPTIRKSVSFSLKPPQIKEFDSSTGDEDLPWYSRHKEALAMVAIAGFSVVAIASLRKLQRAS</sequence>
<name>A0ABD3QGB4_9STRA</name>
<feature type="region of interest" description="Disordered" evidence="1">
    <location>
        <begin position="346"/>
        <end position="404"/>
    </location>
</feature>
<feature type="transmembrane region" description="Helical" evidence="2">
    <location>
        <begin position="455"/>
        <end position="472"/>
    </location>
</feature>
<keyword evidence="2" id="KW-0812">Transmembrane</keyword>
<dbReference type="PANTHER" id="PTHR46512">
    <property type="entry name" value="PEPTIDYLPROLYL ISOMERASE"/>
    <property type="match status" value="1"/>
</dbReference>
<dbReference type="Gene3D" id="1.25.40.10">
    <property type="entry name" value="Tetratricopeptide repeat domain"/>
    <property type="match status" value="1"/>
</dbReference>
<evidence type="ECO:0008006" key="5">
    <source>
        <dbReference type="Google" id="ProtNLM"/>
    </source>
</evidence>
<evidence type="ECO:0000256" key="1">
    <source>
        <dbReference type="SAM" id="MobiDB-lite"/>
    </source>
</evidence>
<comment type="caution">
    <text evidence="3">The sequence shown here is derived from an EMBL/GenBank/DDBJ whole genome shotgun (WGS) entry which is preliminary data.</text>
</comment>
<dbReference type="Proteomes" id="UP001516023">
    <property type="component" value="Unassembled WGS sequence"/>
</dbReference>
<reference evidence="3 4" key="1">
    <citation type="journal article" date="2020" name="G3 (Bethesda)">
        <title>Improved Reference Genome for Cyclotella cryptica CCMP332, a Model for Cell Wall Morphogenesis, Salinity Adaptation, and Lipid Production in Diatoms (Bacillariophyta).</title>
        <authorList>
            <person name="Roberts W.R."/>
            <person name="Downey K.M."/>
            <person name="Ruck E.C."/>
            <person name="Traller J.C."/>
            <person name="Alverson A.J."/>
        </authorList>
    </citation>
    <scope>NUCLEOTIDE SEQUENCE [LARGE SCALE GENOMIC DNA]</scope>
    <source>
        <strain evidence="3 4">CCMP332</strain>
    </source>
</reference>
<dbReference type="SUPFAM" id="SSF48452">
    <property type="entry name" value="TPR-like"/>
    <property type="match status" value="1"/>
</dbReference>
<keyword evidence="2" id="KW-1133">Transmembrane helix</keyword>
<dbReference type="EMBL" id="JABMIG020000043">
    <property type="protein sequence ID" value="KAL3798826.1"/>
    <property type="molecule type" value="Genomic_DNA"/>
</dbReference>
<organism evidence="3 4">
    <name type="scientific">Cyclotella cryptica</name>
    <dbReference type="NCBI Taxonomy" id="29204"/>
    <lineage>
        <taxon>Eukaryota</taxon>
        <taxon>Sar</taxon>
        <taxon>Stramenopiles</taxon>
        <taxon>Ochrophyta</taxon>
        <taxon>Bacillariophyta</taxon>
        <taxon>Coscinodiscophyceae</taxon>
        <taxon>Thalassiosirophycidae</taxon>
        <taxon>Stephanodiscales</taxon>
        <taxon>Stephanodiscaceae</taxon>
        <taxon>Cyclotella</taxon>
    </lineage>
</organism>